<feature type="transmembrane region" description="Helical" evidence="1">
    <location>
        <begin position="79"/>
        <end position="97"/>
    </location>
</feature>
<dbReference type="EMBL" id="JBHTJH010000004">
    <property type="protein sequence ID" value="MFD0861560.1"/>
    <property type="molecule type" value="Genomic_DNA"/>
</dbReference>
<evidence type="ECO:0008006" key="4">
    <source>
        <dbReference type="Google" id="ProtNLM"/>
    </source>
</evidence>
<reference evidence="3" key="1">
    <citation type="journal article" date="2019" name="Int. J. Syst. Evol. Microbiol.">
        <title>The Global Catalogue of Microorganisms (GCM) 10K type strain sequencing project: providing services to taxonomists for standard genome sequencing and annotation.</title>
        <authorList>
            <consortium name="The Broad Institute Genomics Platform"/>
            <consortium name="The Broad Institute Genome Sequencing Center for Infectious Disease"/>
            <person name="Wu L."/>
            <person name="Ma J."/>
        </authorList>
    </citation>
    <scope>NUCLEOTIDE SEQUENCE [LARGE SCALE GENOMIC DNA]</scope>
    <source>
        <strain evidence="3">CCUG 62952</strain>
    </source>
</reference>
<dbReference type="RefSeq" id="WP_386404806.1">
    <property type="nucleotide sequence ID" value="NZ_JBHTJH010000004.1"/>
</dbReference>
<keyword evidence="1" id="KW-1133">Transmembrane helix</keyword>
<organism evidence="2 3">
    <name type="scientific">Sungkyunkwania multivorans</name>
    <dbReference type="NCBI Taxonomy" id="1173618"/>
    <lineage>
        <taxon>Bacteria</taxon>
        <taxon>Pseudomonadati</taxon>
        <taxon>Bacteroidota</taxon>
        <taxon>Flavobacteriia</taxon>
        <taxon>Flavobacteriales</taxon>
        <taxon>Flavobacteriaceae</taxon>
        <taxon>Sungkyunkwania</taxon>
    </lineage>
</organism>
<evidence type="ECO:0000313" key="2">
    <source>
        <dbReference type="EMBL" id="MFD0861560.1"/>
    </source>
</evidence>
<proteinExistence type="predicted"/>
<keyword evidence="1" id="KW-0472">Membrane</keyword>
<feature type="transmembrane region" description="Helical" evidence="1">
    <location>
        <begin position="43"/>
        <end position="67"/>
    </location>
</feature>
<accession>A0ABW3CUV9</accession>
<keyword evidence="1" id="KW-0812">Transmembrane</keyword>
<keyword evidence="3" id="KW-1185">Reference proteome</keyword>
<evidence type="ECO:0000313" key="3">
    <source>
        <dbReference type="Proteomes" id="UP001596978"/>
    </source>
</evidence>
<protein>
    <recommendedName>
        <fullName evidence="4">Phage holin family protein</fullName>
    </recommendedName>
</protein>
<dbReference type="Proteomes" id="UP001596978">
    <property type="component" value="Unassembled WGS sequence"/>
</dbReference>
<evidence type="ECO:0000256" key="1">
    <source>
        <dbReference type="SAM" id="Phobius"/>
    </source>
</evidence>
<name>A0ABW3CUV9_9FLAO</name>
<comment type="caution">
    <text evidence="2">The sequence shown here is derived from an EMBL/GenBank/DDBJ whole genome shotgun (WGS) entry which is preliminary data.</text>
</comment>
<gene>
    <name evidence="2" type="ORF">ACFQ1M_05035</name>
</gene>
<sequence length="115" mass="12869">MSIVESLSKISDKAVDAGEQYLESTQKYAELKIFQQLVSTTSFLLKFIILGGLFFLGLTFSAVAGVIALSKLLESMTQALMLVAGILFLITVLVYLFRKYIDKKLIKKLSKTYFN</sequence>